<dbReference type="InterPro" id="IPR050090">
    <property type="entry name" value="Tyrosine_recombinase_XerCD"/>
</dbReference>
<dbReference type="RefSeq" id="WP_109939861.1">
    <property type="nucleotide sequence ID" value="NZ_QGMZ01000010.1"/>
</dbReference>
<dbReference type="InterPro" id="IPR013762">
    <property type="entry name" value="Integrase-like_cat_sf"/>
</dbReference>
<organism evidence="3 4">
    <name type="scientific">Methanospirillum stamsii</name>
    <dbReference type="NCBI Taxonomy" id="1277351"/>
    <lineage>
        <taxon>Archaea</taxon>
        <taxon>Methanobacteriati</taxon>
        <taxon>Methanobacteriota</taxon>
        <taxon>Stenosarchaea group</taxon>
        <taxon>Methanomicrobia</taxon>
        <taxon>Methanomicrobiales</taxon>
        <taxon>Methanospirillaceae</taxon>
        <taxon>Methanospirillum</taxon>
    </lineage>
</organism>
<evidence type="ECO:0000313" key="3">
    <source>
        <dbReference type="EMBL" id="PWR75342.1"/>
    </source>
</evidence>
<comment type="caution">
    <text evidence="3">The sequence shown here is derived from an EMBL/GenBank/DDBJ whole genome shotgun (WGS) entry which is preliminary data.</text>
</comment>
<name>A0A2V2N5J2_9EURY</name>
<dbReference type="Gene3D" id="1.10.443.10">
    <property type="entry name" value="Intergrase catalytic core"/>
    <property type="match status" value="1"/>
</dbReference>
<keyword evidence="1" id="KW-0233">DNA recombination</keyword>
<accession>A0A2V2N5J2</accession>
<dbReference type="PANTHER" id="PTHR30349">
    <property type="entry name" value="PHAGE INTEGRASE-RELATED"/>
    <property type="match status" value="1"/>
</dbReference>
<dbReference type="Proteomes" id="UP000245934">
    <property type="component" value="Unassembled WGS sequence"/>
</dbReference>
<dbReference type="AlphaFoldDB" id="A0A2V2N5J2"/>
<dbReference type="SUPFAM" id="SSF56349">
    <property type="entry name" value="DNA breaking-rejoining enzymes"/>
    <property type="match status" value="1"/>
</dbReference>
<dbReference type="EMBL" id="QGMZ01000010">
    <property type="protein sequence ID" value="PWR75342.1"/>
    <property type="molecule type" value="Genomic_DNA"/>
</dbReference>
<dbReference type="InterPro" id="IPR011010">
    <property type="entry name" value="DNA_brk_join_enz"/>
</dbReference>
<dbReference type="PROSITE" id="PS51898">
    <property type="entry name" value="TYR_RECOMBINASE"/>
    <property type="match status" value="1"/>
</dbReference>
<dbReference type="Pfam" id="PF00589">
    <property type="entry name" value="Phage_integrase"/>
    <property type="match status" value="1"/>
</dbReference>
<sequence>SRSAHPDTMFGSLPNIYLVHSPIFSPMPLQTIYTDNDRFHNFKKDYPIRTLNNALERGELSPDDVTLIRAYLAERTVVSRISSKRLLKLISSLVTIRRFLTTDFRNADVLTIYTAVNSIKTGETLKGEQYSQNTKADLVQILKSFFLWMIDSELTNLPEKKIRAIKTPTKISTKTDADLISPEEITALIEACCSDRDRAMFMTLYEGGFRCGEIGEMRWSHLAFDGTGIVATVRFKTEKTRHVRLVMSKEYLTKWRSVYPGDPSGDSLVFLNERGKPMTHAAISRQLDRLQKRAGIERHFTLHLFRHSRITHLLQQGVSESVIKMMMWGTIETKMFRDYAHLNGDDTDREIFKLYGIEHTTTQVTEGKIEPKICPHCHEINSPVSKYCHICSHPLDKKELASTADFQAWMLENVDLLTEFLQEQKSRMEKATSASINM</sequence>
<evidence type="ECO:0000313" key="4">
    <source>
        <dbReference type="Proteomes" id="UP000245934"/>
    </source>
</evidence>
<dbReference type="PANTHER" id="PTHR30349:SF87">
    <property type="entry name" value="TRANSPOSASE A"/>
    <property type="match status" value="1"/>
</dbReference>
<keyword evidence="4" id="KW-1185">Reference proteome</keyword>
<protein>
    <submittedName>
        <fullName evidence="3">Integrase</fullName>
    </submittedName>
</protein>
<evidence type="ECO:0000256" key="1">
    <source>
        <dbReference type="ARBA" id="ARBA00023172"/>
    </source>
</evidence>
<reference evidence="3 4" key="1">
    <citation type="submission" date="2018-05" db="EMBL/GenBank/DDBJ databases">
        <title>Draft genome of Methanospirillum stamsii Pt1.</title>
        <authorList>
            <person name="Dueholm M.S."/>
            <person name="Nielsen P.H."/>
            <person name="Bakmann L.F."/>
            <person name="Otzen D.E."/>
        </authorList>
    </citation>
    <scope>NUCLEOTIDE SEQUENCE [LARGE SCALE GENOMIC DNA]</scope>
    <source>
        <strain evidence="3 4">Pt1</strain>
    </source>
</reference>
<feature type="non-terminal residue" evidence="3">
    <location>
        <position position="1"/>
    </location>
</feature>
<dbReference type="GO" id="GO:0006310">
    <property type="term" value="P:DNA recombination"/>
    <property type="evidence" value="ECO:0007669"/>
    <property type="project" value="UniProtKB-KW"/>
</dbReference>
<feature type="domain" description="Tyr recombinase" evidence="2">
    <location>
        <begin position="175"/>
        <end position="353"/>
    </location>
</feature>
<dbReference type="OrthoDB" id="3343at2157"/>
<dbReference type="GO" id="GO:0003677">
    <property type="term" value="F:DNA binding"/>
    <property type="evidence" value="ECO:0007669"/>
    <property type="project" value="InterPro"/>
</dbReference>
<dbReference type="GO" id="GO:0015074">
    <property type="term" value="P:DNA integration"/>
    <property type="evidence" value="ECO:0007669"/>
    <property type="project" value="InterPro"/>
</dbReference>
<proteinExistence type="predicted"/>
<gene>
    <name evidence="3" type="ORF">DLD82_04195</name>
</gene>
<evidence type="ECO:0000259" key="2">
    <source>
        <dbReference type="PROSITE" id="PS51898"/>
    </source>
</evidence>
<dbReference type="InterPro" id="IPR002104">
    <property type="entry name" value="Integrase_catalytic"/>
</dbReference>